<dbReference type="Pfam" id="PF02687">
    <property type="entry name" value="FtsX"/>
    <property type="match status" value="2"/>
</dbReference>
<dbReference type="PANTHER" id="PTHR30572">
    <property type="entry name" value="MEMBRANE COMPONENT OF TRANSPORTER-RELATED"/>
    <property type="match status" value="1"/>
</dbReference>
<evidence type="ECO:0000256" key="3">
    <source>
        <dbReference type="ARBA" id="ARBA00022692"/>
    </source>
</evidence>
<evidence type="ECO:0000256" key="6">
    <source>
        <dbReference type="ARBA" id="ARBA00038076"/>
    </source>
</evidence>
<gene>
    <name evidence="10" type="ORF">D9V37_19550</name>
</gene>
<dbReference type="OrthoDB" id="9780560at2"/>
<evidence type="ECO:0000313" key="11">
    <source>
        <dbReference type="Proteomes" id="UP000281708"/>
    </source>
</evidence>
<feature type="transmembrane region" description="Helical" evidence="7">
    <location>
        <begin position="399"/>
        <end position="423"/>
    </location>
</feature>
<evidence type="ECO:0000256" key="5">
    <source>
        <dbReference type="ARBA" id="ARBA00023136"/>
    </source>
</evidence>
<feature type="domain" description="MacB-like periplasmic core" evidence="9">
    <location>
        <begin position="18"/>
        <end position="182"/>
    </location>
</feature>
<evidence type="ECO:0000313" key="10">
    <source>
        <dbReference type="EMBL" id="RLV48248.1"/>
    </source>
</evidence>
<evidence type="ECO:0000256" key="2">
    <source>
        <dbReference type="ARBA" id="ARBA00022475"/>
    </source>
</evidence>
<dbReference type="PANTHER" id="PTHR30572:SF4">
    <property type="entry name" value="ABC TRANSPORTER PERMEASE YTRF"/>
    <property type="match status" value="1"/>
</dbReference>
<feature type="transmembrane region" description="Helical" evidence="7">
    <location>
        <begin position="279"/>
        <end position="303"/>
    </location>
</feature>
<feature type="transmembrane region" description="Helical" evidence="7">
    <location>
        <begin position="225"/>
        <end position="254"/>
    </location>
</feature>
<dbReference type="InterPro" id="IPR050250">
    <property type="entry name" value="Macrolide_Exporter_MacB"/>
</dbReference>
<feature type="transmembrane region" description="Helical" evidence="7">
    <location>
        <begin position="323"/>
        <end position="343"/>
    </location>
</feature>
<dbReference type="GO" id="GO:0022857">
    <property type="term" value="F:transmembrane transporter activity"/>
    <property type="evidence" value="ECO:0007669"/>
    <property type="project" value="TreeGrafter"/>
</dbReference>
<feature type="transmembrane region" description="Helical" evidence="7">
    <location>
        <begin position="664"/>
        <end position="693"/>
    </location>
</feature>
<feature type="transmembrane region" description="Helical" evidence="7">
    <location>
        <begin position="714"/>
        <end position="741"/>
    </location>
</feature>
<dbReference type="InterPro" id="IPR003838">
    <property type="entry name" value="ABC3_permease_C"/>
</dbReference>
<keyword evidence="11" id="KW-1185">Reference proteome</keyword>
<dbReference type="Proteomes" id="UP000281708">
    <property type="component" value="Unassembled WGS sequence"/>
</dbReference>
<evidence type="ECO:0000259" key="8">
    <source>
        <dbReference type="Pfam" id="PF02687"/>
    </source>
</evidence>
<comment type="similarity">
    <text evidence="6">Belongs to the ABC-4 integral membrane protein family.</text>
</comment>
<dbReference type="GO" id="GO:0005886">
    <property type="term" value="C:plasma membrane"/>
    <property type="evidence" value="ECO:0007669"/>
    <property type="project" value="UniProtKB-SubCell"/>
</dbReference>
<feature type="domain" description="ABC3 transporter permease C-terminal" evidence="8">
    <location>
        <begin position="672"/>
        <end position="792"/>
    </location>
</feature>
<feature type="transmembrane region" description="Helical" evidence="7">
    <location>
        <begin position="761"/>
        <end position="782"/>
    </location>
</feature>
<evidence type="ECO:0000256" key="7">
    <source>
        <dbReference type="SAM" id="Phobius"/>
    </source>
</evidence>
<dbReference type="RefSeq" id="WP_121807752.1">
    <property type="nucleotide sequence ID" value="NZ_RDBE01000010.1"/>
</dbReference>
<reference evidence="10 11" key="1">
    <citation type="submission" date="2018-10" db="EMBL/GenBank/DDBJ databases">
        <title>Marmoricola sp. 4Q3S-7 whole genome shotgun sequence.</title>
        <authorList>
            <person name="Li F."/>
        </authorList>
    </citation>
    <scope>NUCLEOTIDE SEQUENCE [LARGE SCALE GENOMIC DNA]</scope>
    <source>
        <strain evidence="10 11">4Q3S-7</strain>
    </source>
</reference>
<evidence type="ECO:0000256" key="4">
    <source>
        <dbReference type="ARBA" id="ARBA00022989"/>
    </source>
</evidence>
<dbReference type="AlphaFoldDB" id="A0A3L8P1F9"/>
<comment type="subcellular location">
    <subcellularLocation>
        <location evidence="1">Cell membrane</location>
        <topology evidence="1">Multi-pass membrane protein</topology>
    </subcellularLocation>
</comment>
<keyword evidence="4 7" id="KW-1133">Transmembrane helix</keyword>
<dbReference type="Pfam" id="PF12704">
    <property type="entry name" value="MacB_PCD"/>
    <property type="match status" value="1"/>
</dbReference>
<dbReference type="InterPro" id="IPR025857">
    <property type="entry name" value="MacB_PCD"/>
</dbReference>
<keyword evidence="5 7" id="KW-0472">Membrane</keyword>
<name>A0A3L8P1F9_9ACTN</name>
<keyword evidence="3 7" id="KW-0812">Transmembrane</keyword>
<evidence type="ECO:0000259" key="9">
    <source>
        <dbReference type="Pfam" id="PF12704"/>
    </source>
</evidence>
<dbReference type="EMBL" id="RDBE01000010">
    <property type="protein sequence ID" value="RLV48248.1"/>
    <property type="molecule type" value="Genomic_DNA"/>
</dbReference>
<protein>
    <submittedName>
        <fullName evidence="10">FtsX-like permease family protein</fullName>
    </submittedName>
</protein>
<feature type="transmembrane region" description="Helical" evidence="7">
    <location>
        <begin position="457"/>
        <end position="480"/>
    </location>
</feature>
<feature type="transmembrane region" description="Helical" evidence="7">
    <location>
        <begin position="374"/>
        <end position="393"/>
    </location>
</feature>
<proteinExistence type="inferred from homology"/>
<comment type="caution">
    <text evidence="10">The sequence shown here is derived from an EMBL/GenBank/DDBJ whole genome shotgun (WGS) entry which is preliminary data.</text>
</comment>
<accession>A0A3L8P1F9</accession>
<organism evidence="10 11">
    <name type="scientific">Nocardioides mangrovicus</name>
    <dbReference type="NCBI Taxonomy" id="2478913"/>
    <lineage>
        <taxon>Bacteria</taxon>
        <taxon>Bacillati</taxon>
        <taxon>Actinomycetota</taxon>
        <taxon>Actinomycetes</taxon>
        <taxon>Propionibacteriales</taxon>
        <taxon>Nocardioidaceae</taxon>
        <taxon>Nocardioides</taxon>
    </lineage>
</organism>
<keyword evidence="2" id="KW-1003">Cell membrane</keyword>
<feature type="domain" description="ABC3 transporter permease C-terminal" evidence="8">
    <location>
        <begin position="232"/>
        <end position="353"/>
    </location>
</feature>
<sequence>MRTVLMASVRRYARRYVAAVLAVVLGSAFVVVTATIASATKAGMLNDLATAYRGADVVVTGLDPASADRALARIGTASVNASAYPAVVVGGAHLDDVAVGSVASHQSLRWQHLSTGRYPRASDEALVDAGAARQNGIRLGERLSLDGRDYRVVGTSRHANGHLAAAVYLTWPAMQRLRDQVSVTDLVVGGSDAGRVRGVVGSATVEPVDAYLAAQAKRMTRNVDVVATMLLLFGAVAFFVSILVIANTFTVLLAQRQRDFALLRCVGATRRQVMRSVRLEALTIGIGAATLGTVLGVLVGRLLLVLAGHVLTALPVGRAHVGWGWLLAAWLTGVLVTAVASVLPARRATRVDPLTALRPLGAVDVRSRAGAARLALGMVLILAGAAMLALAMLGHLPLVMVGGGAISFLGLLLLGPVIVPACIRAAGLLTGRLLGVPGRLATANAVRNPRRTAATAASLLVGTTLVTGMVVGMATIRAAVDTAMDADHPVDVSVVGTRALPADAARRVAAIHGVREAVALRGVTATSDTRGARLGPTTVVALPAASDVPRGSALSHLAPRTAYVPWSLMNDFAQQDRLTLTAAGRSVRLHVVGLGGIDGGIVVSQATLRQLAPQAGVRGVWARAGDHADADTVGTRAADLARAWHAQAAGGLKQRAYVHLQLDVMVYAVLALLSVSLLIALFGIANTLGLSVLERTHEHALLRALGLTRAQLRATLAVEAVLLAAVTSLIGVVVGSVYALVGVRTLLDRALGDEAIHLTLPWGQLALVVAIAALAGLAACVLPARRAVRVSPAAGLAVE</sequence>
<evidence type="ECO:0000256" key="1">
    <source>
        <dbReference type="ARBA" id="ARBA00004651"/>
    </source>
</evidence>